<dbReference type="EMBL" id="KI676797">
    <property type="protein sequence ID" value="ETL24390.1"/>
    <property type="molecule type" value="Genomic_DNA"/>
</dbReference>
<sequence>MMLATVKDLPVYSIVAKPSSEEVAVPEVLIPTKDQFMNSVKNMVLSSYSGGGEVITGAKLLRFRPTQ</sequence>
<proteinExistence type="predicted"/>
<dbReference type="AlphaFoldDB" id="W2HR29"/>
<organism evidence="1">
    <name type="scientific">Phytophthora nicotianae</name>
    <name type="common">Potato buckeye rot agent</name>
    <name type="synonym">Phytophthora parasitica</name>
    <dbReference type="NCBI Taxonomy" id="4792"/>
    <lineage>
        <taxon>Eukaryota</taxon>
        <taxon>Sar</taxon>
        <taxon>Stramenopiles</taxon>
        <taxon>Oomycota</taxon>
        <taxon>Peronosporomycetes</taxon>
        <taxon>Peronosporales</taxon>
        <taxon>Peronosporaceae</taxon>
        <taxon>Phytophthora</taxon>
    </lineage>
</organism>
<name>W2HR29_PHYNI</name>
<gene>
    <name evidence="1" type="ORF">L916_21596</name>
</gene>
<reference evidence="1" key="1">
    <citation type="submission" date="2013-11" db="EMBL/GenBank/DDBJ databases">
        <title>The Genome Sequence of Phytophthora parasitica CJ05E6.</title>
        <authorList>
            <consortium name="The Broad Institute Genomics Platform"/>
            <person name="Russ C."/>
            <person name="Tyler B."/>
            <person name="Panabieres F."/>
            <person name="Shan W."/>
            <person name="Tripathy S."/>
            <person name="Grunwald N."/>
            <person name="Machado M."/>
            <person name="Johnson C.S."/>
            <person name="Arredondo F."/>
            <person name="Hong C."/>
            <person name="Coffey M."/>
            <person name="Young S.K."/>
            <person name="Zeng Q."/>
            <person name="Gargeya S."/>
            <person name="Fitzgerald M."/>
            <person name="Abouelleil A."/>
            <person name="Alvarado L."/>
            <person name="Chapman S.B."/>
            <person name="Gainer-Dewar J."/>
            <person name="Goldberg J."/>
            <person name="Griggs A."/>
            <person name="Gujja S."/>
            <person name="Hansen M."/>
            <person name="Howarth C."/>
            <person name="Imamovic A."/>
            <person name="Ireland A."/>
            <person name="Larimer J."/>
            <person name="McCowan C."/>
            <person name="Murphy C."/>
            <person name="Pearson M."/>
            <person name="Poon T.W."/>
            <person name="Priest M."/>
            <person name="Roberts A."/>
            <person name="Saif S."/>
            <person name="Shea T."/>
            <person name="Sykes S."/>
            <person name="Wortman J."/>
            <person name="Nusbaum C."/>
            <person name="Birren B."/>
        </authorList>
    </citation>
    <scope>NUCLEOTIDE SEQUENCE [LARGE SCALE GENOMIC DNA]</scope>
    <source>
        <strain evidence="1">CJ05E6</strain>
    </source>
</reference>
<protein>
    <submittedName>
        <fullName evidence="1">Uncharacterized protein</fullName>
    </submittedName>
</protein>
<evidence type="ECO:0000313" key="1">
    <source>
        <dbReference type="EMBL" id="ETL24390.1"/>
    </source>
</evidence>
<accession>W2HR29</accession>
<dbReference type="Proteomes" id="UP000053864">
    <property type="component" value="Unassembled WGS sequence"/>
</dbReference>